<reference evidence="1" key="1">
    <citation type="journal article" date="2021" name="Proc. Natl. Acad. Sci. U.S.A.">
        <title>A Catalog of Tens of Thousands of Viruses from Human Metagenomes Reveals Hidden Associations with Chronic Diseases.</title>
        <authorList>
            <person name="Tisza M.J."/>
            <person name="Buck C.B."/>
        </authorList>
    </citation>
    <scope>NUCLEOTIDE SEQUENCE</scope>
    <source>
        <strain evidence="1">CtqSm5</strain>
    </source>
</reference>
<dbReference type="EMBL" id="BK032642">
    <property type="protein sequence ID" value="DAF52797.1"/>
    <property type="molecule type" value="Genomic_DNA"/>
</dbReference>
<name>A0A8S5SP08_9CAUD</name>
<accession>A0A8S5SP08</accession>
<evidence type="ECO:0000313" key="1">
    <source>
        <dbReference type="EMBL" id="DAF52797.1"/>
    </source>
</evidence>
<organism evidence="1">
    <name type="scientific">Siphoviridae sp. ctqSm5</name>
    <dbReference type="NCBI Taxonomy" id="2827949"/>
    <lineage>
        <taxon>Viruses</taxon>
        <taxon>Duplodnaviria</taxon>
        <taxon>Heunggongvirae</taxon>
        <taxon>Uroviricota</taxon>
        <taxon>Caudoviricetes</taxon>
    </lineage>
</organism>
<proteinExistence type="predicted"/>
<sequence length="42" mass="4554">MIDSKVVAPDALAPSMVNEVMSLSISIEKKTCGSTTYRTIHE</sequence>
<protein>
    <submittedName>
        <fullName evidence="1">Uncharacterized protein</fullName>
    </submittedName>
</protein>